<dbReference type="CDD" id="cd24003">
    <property type="entry name" value="ASKHA_NBD_GDA1_CD39_NTPase"/>
    <property type="match status" value="1"/>
</dbReference>
<evidence type="ECO:0000256" key="2">
    <source>
        <dbReference type="ARBA" id="ARBA00022801"/>
    </source>
</evidence>
<dbReference type="Gene3D" id="3.30.420.40">
    <property type="match status" value="1"/>
</dbReference>
<organism evidence="5 6">
    <name type="scientific">Triparma retinervis</name>
    <dbReference type="NCBI Taxonomy" id="2557542"/>
    <lineage>
        <taxon>Eukaryota</taxon>
        <taxon>Sar</taxon>
        <taxon>Stramenopiles</taxon>
        <taxon>Ochrophyta</taxon>
        <taxon>Bolidophyceae</taxon>
        <taxon>Parmales</taxon>
        <taxon>Triparmaceae</taxon>
        <taxon>Triparma</taxon>
    </lineage>
</organism>
<dbReference type="PANTHER" id="PTHR11782:SF121">
    <property type="entry name" value="NUCLEOSIDE-DIPHOSPHATASE MIG-23"/>
    <property type="match status" value="1"/>
</dbReference>
<evidence type="ECO:0000256" key="1">
    <source>
        <dbReference type="ARBA" id="ARBA00009283"/>
    </source>
</evidence>
<name>A0A9W7CFD7_9STRA</name>
<dbReference type="Pfam" id="PF01150">
    <property type="entry name" value="GDA1_CD39"/>
    <property type="match status" value="2"/>
</dbReference>
<gene>
    <name evidence="5" type="ORF">TrRE_jg4409</name>
</gene>
<evidence type="ECO:0000313" key="6">
    <source>
        <dbReference type="Proteomes" id="UP001165082"/>
    </source>
</evidence>
<keyword evidence="6" id="KW-1185">Reference proteome</keyword>
<dbReference type="GO" id="GO:0017110">
    <property type="term" value="F:nucleoside diphosphate phosphatase activity"/>
    <property type="evidence" value="ECO:0007669"/>
    <property type="project" value="TreeGrafter"/>
</dbReference>
<protein>
    <recommendedName>
        <fullName evidence="7">Apyrase</fullName>
    </recommendedName>
</protein>
<reference evidence="5" key="1">
    <citation type="submission" date="2022-07" db="EMBL/GenBank/DDBJ databases">
        <title>Genome analysis of Parmales, a sister group of diatoms, reveals the evolutionary specialization of diatoms from phago-mixotrophs to photoautotrophs.</title>
        <authorList>
            <person name="Ban H."/>
            <person name="Sato S."/>
            <person name="Yoshikawa S."/>
            <person name="Kazumasa Y."/>
            <person name="Nakamura Y."/>
            <person name="Ichinomiya M."/>
            <person name="Saitoh K."/>
            <person name="Sato N."/>
            <person name="Blanc-Mathieu R."/>
            <person name="Endo H."/>
            <person name="Kuwata A."/>
            <person name="Ogata H."/>
        </authorList>
    </citation>
    <scope>NUCLEOTIDE SEQUENCE</scope>
</reference>
<evidence type="ECO:0000313" key="5">
    <source>
        <dbReference type="EMBL" id="GMI04710.1"/>
    </source>
</evidence>
<feature type="binding site" evidence="4">
    <location>
        <begin position="172"/>
        <end position="176"/>
    </location>
    <ligand>
        <name>ATP</name>
        <dbReference type="ChEBI" id="CHEBI:30616"/>
    </ligand>
</feature>
<dbReference type="Gene3D" id="3.30.420.150">
    <property type="entry name" value="Exopolyphosphatase. Domain 2"/>
    <property type="match status" value="2"/>
</dbReference>
<evidence type="ECO:0000256" key="4">
    <source>
        <dbReference type="PIRSR" id="PIRSR600407-2"/>
    </source>
</evidence>
<dbReference type="GO" id="GO:0016020">
    <property type="term" value="C:membrane"/>
    <property type="evidence" value="ECO:0007669"/>
    <property type="project" value="TreeGrafter"/>
</dbReference>
<dbReference type="Proteomes" id="UP001165082">
    <property type="component" value="Unassembled WGS sequence"/>
</dbReference>
<keyword evidence="4" id="KW-0547">Nucleotide-binding</keyword>
<comment type="caution">
    <text evidence="5">The sequence shown here is derived from an EMBL/GenBank/DDBJ whole genome shotgun (WGS) entry which is preliminary data.</text>
</comment>
<feature type="active site" description="Proton acceptor" evidence="3">
    <location>
        <position position="137"/>
    </location>
</feature>
<proteinExistence type="inferred from homology"/>
<evidence type="ECO:0000256" key="3">
    <source>
        <dbReference type="PIRSR" id="PIRSR600407-1"/>
    </source>
</evidence>
<dbReference type="PANTHER" id="PTHR11782">
    <property type="entry name" value="ADENOSINE/GUANOSINE DIPHOSPHATASE"/>
    <property type="match status" value="1"/>
</dbReference>
<dbReference type="AlphaFoldDB" id="A0A9W7CFD7"/>
<dbReference type="InterPro" id="IPR000407">
    <property type="entry name" value="GDA1_CD39_NTPase"/>
</dbReference>
<evidence type="ECO:0008006" key="7">
    <source>
        <dbReference type="Google" id="ProtNLM"/>
    </source>
</evidence>
<keyword evidence="2" id="KW-0378">Hydrolase</keyword>
<sequence length="335" mass="37555">MVVDAGSTGSRLFIYDISDRDISDRDISDRGSSDATVVKVGSIKTTPGLSCFIHGCNPEKYPTPSDQYMKLVRYANSIIPPEYRPSTDLTILATAGMRMLSEEDQNSIYSSLLSGLSSEPDFQYSITSISTLRGDLEGYYGLVSSNHLLHYFGELTTHKDGYRPHGSLDMGGSSTQITFLPGDRGPAIDLIRERSGVFANLYFIDIDGIRHPKIRGRFIAMSLYFFALDCLRVVGGDRQLAEGWPRPTMNEVLKATEGFCGMDWGELEPQKSTIHQWTRDWGLEHRCFEAVYIATVLRDAYGFEEDGRRVQFRFDIGGEEVEWTRGMVMVEKGGK</sequence>
<comment type="similarity">
    <text evidence="1">Belongs to the GDA1/CD39 NTPase family.</text>
</comment>
<keyword evidence="4" id="KW-0067">ATP-binding</keyword>
<dbReference type="GO" id="GO:0005524">
    <property type="term" value="F:ATP binding"/>
    <property type="evidence" value="ECO:0007669"/>
    <property type="project" value="UniProtKB-KW"/>
</dbReference>
<dbReference type="GO" id="GO:0009134">
    <property type="term" value="P:nucleoside diphosphate catabolic process"/>
    <property type="evidence" value="ECO:0007669"/>
    <property type="project" value="TreeGrafter"/>
</dbReference>
<dbReference type="EMBL" id="BRXZ01000084">
    <property type="protein sequence ID" value="GMI04710.1"/>
    <property type="molecule type" value="Genomic_DNA"/>
</dbReference>
<accession>A0A9W7CFD7</accession>
<dbReference type="OrthoDB" id="6372431at2759"/>